<sequence length="42" mass="4789">MTEKSINNKAIELNKSKKLIKDIAEQNKCFLEASKNGGMWFS</sequence>
<dbReference type="KEGG" id="pme:NATL1_13341"/>
<reference evidence="2" key="1">
    <citation type="journal article" date="2007" name="PLoS Genet.">
        <title>Patterns and implications of gene gain and loss in the evolution of Prochlorococcus.</title>
        <authorList>
            <person name="Kettler G.C."/>
            <person name="Martiny A.C."/>
            <person name="Huang K."/>
            <person name="Zucker J."/>
            <person name="Coleman M.L."/>
            <person name="Rodrigue S."/>
            <person name="Chen F."/>
            <person name="Lapidus A."/>
            <person name="Ferriera S."/>
            <person name="Johnson J."/>
            <person name="Steglich C."/>
            <person name="Church G.M."/>
            <person name="Richardson P."/>
            <person name="Chisholm S.W."/>
        </authorList>
    </citation>
    <scope>NUCLEOTIDE SEQUENCE [LARGE SCALE GENOMIC DNA]</scope>
    <source>
        <strain evidence="2">NATL1A</strain>
    </source>
</reference>
<dbReference type="HOGENOM" id="CLU_209819_0_0_3"/>
<proteinExistence type="predicted"/>
<protein>
    <submittedName>
        <fullName evidence="1">Uncharacterized protein</fullName>
    </submittedName>
</protein>
<name>A2C332_PROM1</name>
<dbReference type="EMBL" id="CP000553">
    <property type="protein sequence ID" value="ABM75892.1"/>
    <property type="molecule type" value="Genomic_DNA"/>
</dbReference>
<organism evidence="1 2">
    <name type="scientific">Prochlorococcus marinus (strain NATL1A)</name>
    <dbReference type="NCBI Taxonomy" id="167555"/>
    <lineage>
        <taxon>Bacteria</taxon>
        <taxon>Bacillati</taxon>
        <taxon>Cyanobacteriota</taxon>
        <taxon>Cyanophyceae</taxon>
        <taxon>Synechococcales</taxon>
        <taxon>Prochlorococcaceae</taxon>
        <taxon>Prochlorococcus</taxon>
    </lineage>
</organism>
<evidence type="ECO:0000313" key="1">
    <source>
        <dbReference type="EMBL" id="ABM75892.1"/>
    </source>
</evidence>
<gene>
    <name evidence="1" type="ordered locus">NATL1_13341</name>
</gene>
<dbReference type="Proteomes" id="UP000002592">
    <property type="component" value="Chromosome"/>
</dbReference>
<accession>A2C332</accession>
<dbReference type="AlphaFoldDB" id="A2C332"/>
<evidence type="ECO:0000313" key="2">
    <source>
        <dbReference type="Proteomes" id="UP000002592"/>
    </source>
</evidence>